<gene>
    <name evidence="1" type="ORF">Pmani_006701</name>
</gene>
<comment type="caution">
    <text evidence="1">The sequence shown here is derived from an EMBL/GenBank/DDBJ whole genome shotgun (WGS) entry which is preliminary data.</text>
</comment>
<dbReference type="Proteomes" id="UP001292094">
    <property type="component" value="Unassembled WGS sequence"/>
</dbReference>
<evidence type="ECO:0000313" key="2">
    <source>
        <dbReference type="Proteomes" id="UP001292094"/>
    </source>
</evidence>
<organism evidence="1 2">
    <name type="scientific">Petrolisthes manimaculis</name>
    <dbReference type="NCBI Taxonomy" id="1843537"/>
    <lineage>
        <taxon>Eukaryota</taxon>
        <taxon>Metazoa</taxon>
        <taxon>Ecdysozoa</taxon>
        <taxon>Arthropoda</taxon>
        <taxon>Crustacea</taxon>
        <taxon>Multicrustacea</taxon>
        <taxon>Malacostraca</taxon>
        <taxon>Eumalacostraca</taxon>
        <taxon>Eucarida</taxon>
        <taxon>Decapoda</taxon>
        <taxon>Pleocyemata</taxon>
        <taxon>Anomura</taxon>
        <taxon>Galatheoidea</taxon>
        <taxon>Porcellanidae</taxon>
        <taxon>Petrolisthes</taxon>
    </lineage>
</organism>
<name>A0AAE1UKT8_9EUCA</name>
<reference evidence="1" key="1">
    <citation type="submission" date="2023-11" db="EMBL/GenBank/DDBJ databases">
        <title>Genome assemblies of two species of porcelain crab, Petrolisthes cinctipes and Petrolisthes manimaculis (Anomura: Porcellanidae).</title>
        <authorList>
            <person name="Angst P."/>
        </authorList>
    </citation>
    <scope>NUCLEOTIDE SEQUENCE</scope>
    <source>
        <strain evidence="1">PB745_02</strain>
        <tissue evidence="1">Gill</tissue>
    </source>
</reference>
<protein>
    <submittedName>
        <fullName evidence="1">Uncharacterized protein</fullName>
    </submittedName>
</protein>
<evidence type="ECO:0000313" key="1">
    <source>
        <dbReference type="EMBL" id="KAK4322520.1"/>
    </source>
</evidence>
<accession>A0AAE1UKT8</accession>
<dbReference type="AlphaFoldDB" id="A0AAE1UKT8"/>
<proteinExistence type="predicted"/>
<dbReference type="EMBL" id="JAWZYT010000514">
    <property type="protein sequence ID" value="KAK4322520.1"/>
    <property type="molecule type" value="Genomic_DNA"/>
</dbReference>
<keyword evidence="2" id="KW-1185">Reference proteome</keyword>
<sequence length="101" mass="11272">MDTFVQEIRPVFSSLGKNLLSPFQPIAIFKKPEDLLPVSPRCSPTPPPSPEMPTASHNMLRDYEPVLVPEGFMSRSSAELRQLAMRCDWQVVGMVPAVYLG</sequence>